<dbReference type="Proteomes" id="UP001172386">
    <property type="component" value="Unassembled WGS sequence"/>
</dbReference>
<gene>
    <name evidence="1" type="ORF">H2198_007136</name>
</gene>
<organism evidence="1 2">
    <name type="scientific">Neophaeococcomyces mojaviensis</name>
    <dbReference type="NCBI Taxonomy" id="3383035"/>
    <lineage>
        <taxon>Eukaryota</taxon>
        <taxon>Fungi</taxon>
        <taxon>Dikarya</taxon>
        <taxon>Ascomycota</taxon>
        <taxon>Pezizomycotina</taxon>
        <taxon>Eurotiomycetes</taxon>
        <taxon>Chaetothyriomycetidae</taxon>
        <taxon>Chaetothyriales</taxon>
        <taxon>Chaetothyriales incertae sedis</taxon>
        <taxon>Neophaeococcomyces</taxon>
    </lineage>
</organism>
<evidence type="ECO:0000313" key="2">
    <source>
        <dbReference type="Proteomes" id="UP001172386"/>
    </source>
</evidence>
<protein>
    <submittedName>
        <fullName evidence="1">Uncharacterized protein</fullName>
    </submittedName>
</protein>
<accession>A0ACC3A120</accession>
<comment type="caution">
    <text evidence="1">The sequence shown here is derived from an EMBL/GenBank/DDBJ whole genome shotgun (WGS) entry which is preliminary data.</text>
</comment>
<evidence type="ECO:0000313" key="1">
    <source>
        <dbReference type="EMBL" id="KAJ9653738.1"/>
    </source>
</evidence>
<keyword evidence="2" id="KW-1185">Reference proteome</keyword>
<name>A0ACC3A120_9EURO</name>
<dbReference type="EMBL" id="JAPDRQ010000143">
    <property type="protein sequence ID" value="KAJ9653738.1"/>
    <property type="molecule type" value="Genomic_DNA"/>
</dbReference>
<sequence length="497" mass="55802">MVSLFDTSPYSSSSFAPNAPIPSLPPLLDEQRSVIDAKLSLYTNATSQQLALETYFAYCHNQPYSFFHESSFRAQVAYRTIPQYLTYALVVLTLRYTSASRDDPNASKTVEAIAKTAWRAILTQCFETDEGPDYRTVQATTLLAIHEFIECKHRLAWIKIGLAASMAQSLQMMKEPPLNLPTTTREEHRRTLWSIYLLDRLATCGQNRTPVFHDFSLRLRLPCTEEAFQQSLPSNAPTMQEFHGTNFTDLSSASPFARVVLVTSTLSQIAHVALQQSQEDVHWVIWDQGSKHMVIHARLISFATFFGASSPIAVGASNTTDSHFSLQVFARIIYHLCHCVLQHPFVLRQQWKTDMFGPLMDFSTNPLLASWEHAQSLTDALFSATHAGLPVWASFYGYCSLVSGTINALHSHSGDEIIRIKSQVALERNVHFLQNHARVYRNASRMLSALVDFIKDAESSKHLISTSPTGDRAVTAEEAERLNSLLDYGLQSTRAVF</sequence>
<reference evidence="1" key="1">
    <citation type="submission" date="2022-10" db="EMBL/GenBank/DDBJ databases">
        <title>Culturing micro-colonial fungi from biological soil crusts in the Mojave desert and describing Neophaeococcomyces mojavensis, and introducing the new genera and species Taxawa tesnikishii.</title>
        <authorList>
            <person name="Kurbessoian T."/>
            <person name="Stajich J.E."/>
        </authorList>
    </citation>
    <scope>NUCLEOTIDE SEQUENCE</scope>
    <source>
        <strain evidence="1">JES_112</strain>
    </source>
</reference>
<proteinExistence type="predicted"/>